<dbReference type="PANTHER" id="PTHR16320">
    <property type="entry name" value="SPHINGOMYELINASE FAMILY MEMBER"/>
    <property type="match status" value="1"/>
</dbReference>
<dbReference type="InterPro" id="IPR038772">
    <property type="entry name" value="Sph/SMPD2-like"/>
</dbReference>
<sequence>MKLSTARLAALSALLLEGALAASSGNFDVLTINVAGLPAILNENGVPGDKATNAATMGAKFSQHGIDIVQLQEVSRHRLLAPLAVSRLSPGPGTLTHRRQDFNYHAHIYRTNTHPHRTATSGGVPFGSGLNTVSYLPWVDFRRIKWNKCSDASQSDCLTPKGFTFMRVAISSDSSTAAYVDFYNLHADAGVEPGDLVARNDNMKQVADYIAAWSKGNAVVVAGDFNSRYTRTGDTGIRDFLASENPSGPGLKDAWVELLYSNVIPQSPSSCGNPAANDLCEIVDKVFYRGSPLLNLRATDTRYDTSRFLQDNGDVLTDHNPVHVNFTWSSGASLRQSSLFGGPHGSWFSDVPVLAGINKPKAATIDFRGASRLDGVGVTLTDGTRFTHGGSGGTAASLALGANEYWTQAELCTGQRSGRTRNFYIRAVTSSGRSLTSGTSTSDCQTFVAPSGWQIVGFVGQDGSEVDQLAFVYAPR</sequence>
<dbReference type="InterPro" id="IPR036691">
    <property type="entry name" value="Endo/exonu/phosph_ase_sf"/>
</dbReference>
<dbReference type="GO" id="GO:0004519">
    <property type="term" value="F:endonuclease activity"/>
    <property type="evidence" value="ECO:0007669"/>
    <property type="project" value="UniProtKB-KW"/>
</dbReference>
<feature type="domain" description="Jacalin-type lectin" evidence="2">
    <location>
        <begin position="345"/>
        <end position="475"/>
    </location>
</feature>
<evidence type="ECO:0000256" key="1">
    <source>
        <dbReference type="SAM" id="SignalP"/>
    </source>
</evidence>
<proteinExistence type="predicted"/>
<dbReference type="Gene3D" id="2.100.10.30">
    <property type="entry name" value="Jacalin-like lectin domain"/>
    <property type="match status" value="1"/>
</dbReference>
<evidence type="ECO:0000313" key="3">
    <source>
        <dbReference type="EMBL" id="KAK4198115.1"/>
    </source>
</evidence>
<name>A0AAN7AUN7_9PEZI</name>
<keyword evidence="1" id="KW-0732">Signal</keyword>
<dbReference type="InterPro" id="IPR036404">
    <property type="entry name" value="Jacalin-like_lectin_dom_sf"/>
</dbReference>
<dbReference type="Proteomes" id="UP001303160">
    <property type="component" value="Unassembled WGS sequence"/>
</dbReference>
<feature type="signal peptide" evidence="1">
    <location>
        <begin position="1"/>
        <end position="21"/>
    </location>
</feature>
<evidence type="ECO:0000313" key="4">
    <source>
        <dbReference type="Proteomes" id="UP001303160"/>
    </source>
</evidence>
<dbReference type="GO" id="GO:0046856">
    <property type="term" value="P:phosphatidylinositol dephosphorylation"/>
    <property type="evidence" value="ECO:0007669"/>
    <property type="project" value="InterPro"/>
</dbReference>
<keyword evidence="3" id="KW-0540">Nuclease</keyword>
<reference evidence="3" key="1">
    <citation type="journal article" date="2023" name="Mol. Phylogenet. Evol.">
        <title>Genome-scale phylogeny and comparative genomics of the fungal order Sordariales.</title>
        <authorList>
            <person name="Hensen N."/>
            <person name="Bonometti L."/>
            <person name="Westerberg I."/>
            <person name="Brannstrom I.O."/>
            <person name="Guillou S."/>
            <person name="Cros-Aarteil S."/>
            <person name="Calhoun S."/>
            <person name="Haridas S."/>
            <person name="Kuo A."/>
            <person name="Mondo S."/>
            <person name="Pangilinan J."/>
            <person name="Riley R."/>
            <person name="LaButti K."/>
            <person name="Andreopoulos B."/>
            <person name="Lipzen A."/>
            <person name="Chen C."/>
            <person name="Yan M."/>
            <person name="Daum C."/>
            <person name="Ng V."/>
            <person name="Clum A."/>
            <person name="Steindorff A."/>
            <person name="Ohm R.A."/>
            <person name="Martin F."/>
            <person name="Silar P."/>
            <person name="Natvig D.O."/>
            <person name="Lalanne C."/>
            <person name="Gautier V."/>
            <person name="Ament-Velasquez S.L."/>
            <person name="Kruys A."/>
            <person name="Hutchinson M.I."/>
            <person name="Powell A.J."/>
            <person name="Barry K."/>
            <person name="Miller A.N."/>
            <person name="Grigoriev I.V."/>
            <person name="Debuchy R."/>
            <person name="Gladieux P."/>
            <person name="Hiltunen Thoren M."/>
            <person name="Johannesson H."/>
        </authorList>
    </citation>
    <scope>NUCLEOTIDE SEQUENCE</scope>
    <source>
        <strain evidence="3">CBS 315.58</strain>
    </source>
</reference>
<dbReference type="GO" id="GO:0004767">
    <property type="term" value="F:sphingomyelin phosphodiesterase activity"/>
    <property type="evidence" value="ECO:0007669"/>
    <property type="project" value="InterPro"/>
</dbReference>
<dbReference type="SUPFAM" id="SSF51101">
    <property type="entry name" value="Mannose-binding lectins"/>
    <property type="match status" value="1"/>
</dbReference>
<dbReference type="EMBL" id="MU863951">
    <property type="protein sequence ID" value="KAK4198115.1"/>
    <property type="molecule type" value="Genomic_DNA"/>
</dbReference>
<evidence type="ECO:0000259" key="2">
    <source>
        <dbReference type="SMART" id="SM00915"/>
    </source>
</evidence>
<dbReference type="GO" id="GO:0016791">
    <property type="term" value="F:phosphatase activity"/>
    <property type="evidence" value="ECO:0007669"/>
    <property type="project" value="InterPro"/>
</dbReference>
<dbReference type="GO" id="GO:0005737">
    <property type="term" value="C:cytoplasm"/>
    <property type="evidence" value="ECO:0007669"/>
    <property type="project" value="TreeGrafter"/>
</dbReference>
<comment type="caution">
    <text evidence="3">The sequence shown here is derived from an EMBL/GenBank/DDBJ whole genome shotgun (WGS) entry which is preliminary data.</text>
</comment>
<feature type="chain" id="PRO_5042864671" evidence="1">
    <location>
        <begin position="22"/>
        <end position="476"/>
    </location>
</feature>
<dbReference type="AlphaFoldDB" id="A0AAN7AUN7"/>
<dbReference type="Pfam" id="PF22669">
    <property type="entry name" value="Exo_endo_phos2"/>
    <property type="match status" value="1"/>
</dbReference>
<keyword evidence="3" id="KW-0378">Hydrolase</keyword>
<dbReference type="Pfam" id="PF01419">
    <property type="entry name" value="Jacalin"/>
    <property type="match status" value="1"/>
</dbReference>
<dbReference type="PANTHER" id="PTHR16320:SF1">
    <property type="entry name" value="SPHINGOMYELINASE DDB_G0288017"/>
    <property type="match status" value="1"/>
</dbReference>
<gene>
    <name evidence="3" type="ORF">QBC40DRAFT_350461</name>
</gene>
<dbReference type="SMART" id="SM00915">
    <property type="entry name" value="Jacalin"/>
    <property type="match status" value="1"/>
</dbReference>
<dbReference type="InterPro" id="IPR000300">
    <property type="entry name" value="IPPc"/>
</dbReference>
<keyword evidence="4" id="KW-1185">Reference proteome</keyword>
<keyword evidence="3" id="KW-0255">Endonuclease</keyword>
<dbReference type="SUPFAM" id="SSF56219">
    <property type="entry name" value="DNase I-like"/>
    <property type="match status" value="1"/>
</dbReference>
<protein>
    <submittedName>
        <fullName evidence="3">Endonuclease/exonuclease/phosphatase</fullName>
    </submittedName>
</protein>
<dbReference type="InterPro" id="IPR001229">
    <property type="entry name" value="Jacalin-like_lectin_dom"/>
</dbReference>
<accession>A0AAN7AUN7</accession>
<dbReference type="CDD" id="cd09615">
    <property type="entry name" value="Jacalin_EEP"/>
    <property type="match status" value="1"/>
</dbReference>
<organism evidence="3 4">
    <name type="scientific">Triangularia verruculosa</name>
    <dbReference type="NCBI Taxonomy" id="2587418"/>
    <lineage>
        <taxon>Eukaryota</taxon>
        <taxon>Fungi</taxon>
        <taxon>Dikarya</taxon>
        <taxon>Ascomycota</taxon>
        <taxon>Pezizomycotina</taxon>
        <taxon>Sordariomycetes</taxon>
        <taxon>Sordariomycetidae</taxon>
        <taxon>Sordariales</taxon>
        <taxon>Podosporaceae</taxon>
        <taxon>Triangularia</taxon>
    </lineage>
</organism>
<dbReference type="Gene3D" id="3.60.10.10">
    <property type="entry name" value="Endonuclease/exonuclease/phosphatase"/>
    <property type="match status" value="1"/>
</dbReference>
<reference evidence="3" key="2">
    <citation type="submission" date="2023-05" db="EMBL/GenBank/DDBJ databases">
        <authorList>
            <consortium name="Lawrence Berkeley National Laboratory"/>
            <person name="Steindorff A."/>
            <person name="Hensen N."/>
            <person name="Bonometti L."/>
            <person name="Westerberg I."/>
            <person name="Brannstrom I.O."/>
            <person name="Guillou S."/>
            <person name="Cros-Aarteil S."/>
            <person name="Calhoun S."/>
            <person name="Haridas S."/>
            <person name="Kuo A."/>
            <person name="Mondo S."/>
            <person name="Pangilinan J."/>
            <person name="Riley R."/>
            <person name="Labutti K."/>
            <person name="Andreopoulos B."/>
            <person name="Lipzen A."/>
            <person name="Chen C."/>
            <person name="Yanf M."/>
            <person name="Daum C."/>
            <person name="Ng V."/>
            <person name="Clum A."/>
            <person name="Ohm R."/>
            <person name="Martin F."/>
            <person name="Silar P."/>
            <person name="Natvig D."/>
            <person name="Lalanne C."/>
            <person name="Gautier V."/>
            <person name="Ament-Velasquez S.L."/>
            <person name="Kruys A."/>
            <person name="Hutchinson M.I."/>
            <person name="Powell A.J."/>
            <person name="Barry K."/>
            <person name="Miller A.N."/>
            <person name="Grigoriev I.V."/>
            <person name="Debuchy R."/>
            <person name="Gladieux P."/>
            <person name="Thoren M.H."/>
            <person name="Johannesson H."/>
        </authorList>
    </citation>
    <scope>NUCLEOTIDE SEQUENCE</scope>
    <source>
        <strain evidence="3">CBS 315.58</strain>
    </source>
</reference>